<accession>A0A015KKK2</accession>
<organism evidence="1 2">
    <name type="scientific">Rhizophagus irregularis (strain DAOM 197198w)</name>
    <name type="common">Glomus intraradices</name>
    <dbReference type="NCBI Taxonomy" id="1432141"/>
    <lineage>
        <taxon>Eukaryota</taxon>
        <taxon>Fungi</taxon>
        <taxon>Fungi incertae sedis</taxon>
        <taxon>Mucoromycota</taxon>
        <taxon>Glomeromycotina</taxon>
        <taxon>Glomeromycetes</taxon>
        <taxon>Glomerales</taxon>
        <taxon>Glomeraceae</taxon>
        <taxon>Rhizophagus</taxon>
    </lineage>
</organism>
<name>A0A015KKK2_RHIIW</name>
<keyword evidence="2" id="KW-1185">Reference proteome</keyword>
<dbReference type="HOGENOM" id="CLU_2159788_0_0_1"/>
<evidence type="ECO:0000313" key="2">
    <source>
        <dbReference type="Proteomes" id="UP000022910"/>
    </source>
</evidence>
<protein>
    <submittedName>
        <fullName evidence="1">Uncharacterized protein</fullName>
    </submittedName>
</protein>
<dbReference type="Proteomes" id="UP000022910">
    <property type="component" value="Unassembled WGS sequence"/>
</dbReference>
<comment type="caution">
    <text evidence="1">The sequence shown here is derived from an EMBL/GenBank/DDBJ whole genome shotgun (WGS) entry which is preliminary data.</text>
</comment>
<reference evidence="1 2" key="1">
    <citation type="submission" date="2014-02" db="EMBL/GenBank/DDBJ databases">
        <title>Single nucleus genome sequencing reveals high similarity among nuclei of an endomycorrhizal fungus.</title>
        <authorList>
            <person name="Lin K."/>
            <person name="Geurts R."/>
            <person name="Zhang Z."/>
            <person name="Limpens E."/>
            <person name="Saunders D.G."/>
            <person name="Mu D."/>
            <person name="Pang E."/>
            <person name="Cao H."/>
            <person name="Cha H."/>
            <person name="Lin T."/>
            <person name="Zhou Q."/>
            <person name="Shang Y."/>
            <person name="Li Y."/>
            <person name="Ivanov S."/>
            <person name="Sharma T."/>
            <person name="Velzen R.V."/>
            <person name="Ruijter N.D."/>
            <person name="Aanen D.K."/>
            <person name="Win J."/>
            <person name="Kamoun S."/>
            <person name="Bisseling T."/>
            <person name="Huang S."/>
        </authorList>
    </citation>
    <scope>NUCLEOTIDE SEQUENCE [LARGE SCALE GENOMIC DNA]</scope>
    <source>
        <strain evidence="2">DAOM197198w</strain>
    </source>
</reference>
<sequence length="111" mass="12589">MPDGPMTLLKHLGTRYRPLWGYNSAGRSTNHLWWSTNLREPWIHCSRLIPSVVYMGGGSLGTLYRNELPLHKVGTGMRADLGGPRYAWVPKSLWVRRPLRAPPERLGLTLA</sequence>
<proteinExistence type="predicted"/>
<gene>
    <name evidence="1" type="ORF">RirG_108210</name>
</gene>
<dbReference type="EMBL" id="JEMT01017418">
    <property type="protein sequence ID" value="EXX68084.1"/>
    <property type="molecule type" value="Genomic_DNA"/>
</dbReference>
<evidence type="ECO:0000313" key="1">
    <source>
        <dbReference type="EMBL" id="EXX68084.1"/>
    </source>
</evidence>
<dbReference type="AlphaFoldDB" id="A0A015KKK2"/>